<comment type="caution">
    <text evidence="1">The sequence shown here is derived from an EMBL/GenBank/DDBJ whole genome shotgun (WGS) entry which is preliminary data.</text>
</comment>
<dbReference type="EMBL" id="JAIWYP010000016">
    <property type="protein sequence ID" value="KAH3695903.1"/>
    <property type="molecule type" value="Genomic_DNA"/>
</dbReference>
<proteinExistence type="predicted"/>
<protein>
    <submittedName>
        <fullName evidence="1">Uncharacterized protein</fullName>
    </submittedName>
</protein>
<name>A0A9D4BJR6_DREPO</name>
<keyword evidence="2" id="KW-1185">Reference proteome</keyword>
<reference evidence="1" key="1">
    <citation type="journal article" date="2019" name="bioRxiv">
        <title>The Genome of the Zebra Mussel, Dreissena polymorpha: A Resource for Invasive Species Research.</title>
        <authorList>
            <person name="McCartney M.A."/>
            <person name="Auch B."/>
            <person name="Kono T."/>
            <person name="Mallez S."/>
            <person name="Zhang Y."/>
            <person name="Obille A."/>
            <person name="Becker A."/>
            <person name="Abrahante J.E."/>
            <person name="Garbe J."/>
            <person name="Badalamenti J.P."/>
            <person name="Herman A."/>
            <person name="Mangelson H."/>
            <person name="Liachko I."/>
            <person name="Sullivan S."/>
            <person name="Sone E.D."/>
            <person name="Koren S."/>
            <person name="Silverstein K.A.T."/>
            <person name="Beckman K.B."/>
            <person name="Gohl D.M."/>
        </authorList>
    </citation>
    <scope>NUCLEOTIDE SEQUENCE</scope>
    <source>
        <strain evidence="1">Duluth1</strain>
        <tissue evidence="1">Whole animal</tissue>
    </source>
</reference>
<gene>
    <name evidence="1" type="ORF">DPMN_083361</name>
</gene>
<evidence type="ECO:0000313" key="2">
    <source>
        <dbReference type="Proteomes" id="UP000828390"/>
    </source>
</evidence>
<organism evidence="1 2">
    <name type="scientific">Dreissena polymorpha</name>
    <name type="common">Zebra mussel</name>
    <name type="synonym">Mytilus polymorpha</name>
    <dbReference type="NCBI Taxonomy" id="45954"/>
    <lineage>
        <taxon>Eukaryota</taxon>
        <taxon>Metazoa</taxon>
        <taxon>Spiralia</taxon>
        <taxon>Lophotrochozoa</taxon>
        <taxon>Mollusca</taxon>
        <taxon>Bivalvia</taxon>
        <taxon>Autobranchia</taxon>
        <taxon>Heteroconchia</taxon>
        <taxon>Euheterodonta</taxon>
        <taxon>Imparidentia</taxon>
        <taxon>Neoheterodontei</taxon>
        <taxon>Myida</taxon>
        <taxon>Dreissenoidea</taxon>
        <taxon>Dreissenidae</taxon>
        <taxon>Dreissena</taxon>
    </lineage>
</organism>
<dbReference type="Proteomes" id="UP000828390">
    <property type="component" value="Unassembled WGS sequence"/>
</dbReference>
<reference evidence="1" key="2">
    <citation type="submission" date="2020-11" db="EMBL/GenBank/DDBJ databases">
        <authorList>
            <person name="McCartney M.A."/>
            <person name="Auch B."/>
            <person name="Kono T."/>
            <person name="Mallez S."/>
            <person name="Becker A."/>
            <person name="Gohl D.M."/>
            <person name="Silverstein K.A.T."/>
            <person name="Koren S."/>
            <person name="Bechman K.B."/>
            <person name="Herman A."/>
            <person name="Abrahante J.E."/>
            <person name="Garbe J."/>
        </authorList>
    </citation>
    <scope>NUCLEOTIDE SEQUENCE</scope>
    <source>
        <strain evidence="1">Duluth1</strain>
        <tissue evidence="1">Whole animal</tissue>
    </source>
</reference>
<dbReference type="AlphaFoldDB" id="A0A9D4BJR6"/>
<evidence type="ECO:0000313" key="1">
    <source>
        <dbReference type="EMBL" id="KAH3695903.1"/>
    </source>
</evidence>
<accession>A0A9D4BJR6</accession>
<sequence>MVGKKMSGPGLADIMLEAGLIGSGSIQGVFTERHFERAMHYHKVVRKTDSRAIPKG</sequence>